<dbReference type="GO" id="GO:0016052">
    <property type="term" value="P:carbohydrate catabolic process"/>
    <property type="evidence" value="ECO:0007669"/>
    <property type="project" value="TreeGrafter"/>
</dbReference>
<dbReference type="GO" id="GO:0003796">
    <property type="term" value="F:lysozyme activity"/>
    <property type="evidence" value="ECO:0007669"/>
    <property type="project" value="InterPro"/>
</dbReference>
<dbReference type="InterPro" id="IPR002053">
    <property type="entry name" value="Glyco_hydro_25"/>
</dbReference>
<dbReference type="PANTHER" id="PTHR34135">
    <property type="entry name" value="LYSOZYME"/>
    <property type="match status" value="1"/>
</dbReference>
<feature type="domain" description="DUF5776" evidence="2">
    <location>
        <begin position="289"/>
        <end position="355"/>
    </location>
</feature>
<dbReference type="PROSITE" id="PS51904">
    <property type="entry name" value="GLYCOSYL_HYDROL_F25_2"/>
    <property type="match status" value="1"/>
</dbReference>
<reference evidence="3 4" key="1">
    <citation type="submission" date="2015-11" db="EMBL/GenBank/DDBJ databases">
        <title>Draft genome sequences of new species of the genus Lactobacillus isolated from orchardgrass silage.</title>
        <authorList>
            <person name="Tohno M."/>
            <person name="Tanizawa Y."/>
            <person name="Arita M."/>
        </authorList>
    </citation>
    <scope>NUCLEOTIDE SEQUENCE [LARGE SCALE GENOMIC DNA]</scope>
    <source>
        <strain evidence="3 4">IWT140</strain>
    </source>
</reference>
<dbReference type="PANTHER" id="PTHR34135:SF2">
    <property type="entry name" value="LYSOZYME"/>
    <property type="match status" value="1"/>
</dbReference>
<dbReference type="AlphaFoldDB" id="A0A1Z5IRJ7"/>
<comment type="caution">
    <text evidence="3">The sequence shown here is derived from an EMBL/GenBank/DDBJ whole genome shotgun (WGS) entry which is preliminary data.</text>
</comment>
<gene>
    <name evidence="3" type="ORF">IWT140_01688</name>
</gene>
<dbReference type="InterPro" id="IPR044081">
    <property type="entry name" value="DUF5776"/>
</dbReference>
<dbReference type="Gene3D" id="3.20.20.80">
    <property type="entry name" value="Glycosidases"/>
    <property type="match status" value="1"/>
</dbReference>
<dbReference type="GO" id="GO:0016998">
    <property type="term" value="P:cell wall macromolecule catabolic process"/>
    <property type="evidence" value="ECO:0007669"/>
    <property type="project" value="InterPro"/>
</dbReference>
<dbReference type="Pfam" id="PF19087">
    <property type="entry name" value="DUF5776"/>
    <property type="match status" value="2"/>
</dbReference>
<dbReference type="EMBL" id="BCMH01000012">
    <property type="protein sequence ID" value="GAX04051.1"/>
    <property type="molecule type" value="Genomic_DNA"/>
</dbReference>
<dbReference type="Pfam" id="PF01183">
    <property type="entry name" value="Glyco_hydro_25"/>
    <property type="match status" value="1"/>
</dbReference>
<feature type="domain" description="DUF5776" evidence="2">
    <location>
        <begin position="215"/>
        <end position="285"/>
    </location>
</feature>
<evidence type="ECO:0000256" key="1">
    <source>
        <dbReference type="ARBA" id="ARBA00010646"/>
    </source>
</evidence>
<protein>
    <submittedName>
        <fullName evidence="3">1,4-beta-N-acetylmuramidase</fullName>
    </submittedName>
</protein>
<keyword evidence="4" id="KW-1185">Reference proteome</keyword>
<proteinExistence type="inferred from homology"/>
<name>A0A1Z5IRJ7_9LACO</name>
<accession>A0A1Z5IRJ7</accession>
<evidence type="ECO:0000259" key="2">
    <source>
        <dbReference type="Pfam" id="PF19087"/>
    </source>
</evidence>
<organism evidence="3 4">
    <name type="scientific">Secundilactobacillus pentosiphilus</name>
    <dbReference type="NCBI Taxonomy" id="1714682"/>
    <lineage>
        <taxon>Bacteria</taxon>
        <taxon>Bacillati</taxon>
        <taxon>Bacillota</taxon>
        <taxon>Bacilli</taxon>
        <taxon>Lactobacillales</taxon>
        <taxon>Lactobacillaceae</taxon>
        <taxon>Secundilactobacillus</taxon>
    </lineage>
</organism>
<dbReference type="Proteomes" id="UP000198430">
    <property type="component" value="Unassembled WGS sequence"/>
</dbReference>
<dbReference type="GO" id="GO:0009253">
    <property type="term" value="P:peptidoglycan catabolic process"/>
    <property type="evidence" value="ECO:0007669"/>
    <property type="project" value="InterPro"/>
</dbReference>
<dbReference type="InterPro" id="IPR017853">
    <property type="entry name" value="GH"/>
</dbReference>
<sequence length="362" mass="40654">MVTRMPRYDIVDISNNNGYISTATFRTMRSKGVKAIISKVSEGTYYYDTTAKGNLSRAKSVGLKIHGYHFARFTTVSGARAEAYYAVKCARAAGVPKGAVLVCDFESYNRGWSENNATTHAFAKIVKAAGYRYDLYTMGSWINSVSINNSGRAGWIANYPYNPSGMKLYASYNAWQWTSSAHFAGSSSRFDVSMAYSDFYTKGATSTKPKNKHEYFAWNPKWIYPRFTVAAYRTKAEVGHGKGVVKYYKPYTKLHVKQLIKSKTTKHAVFELTNGLFITANRAWINNLYFTTTKGAVKRVKSVHGTNKYRSKKFDKKYLVASFRAGTLFDVAKVVKVGSVTRLQLADGKYISGNKLINNFVK</sequence>
<comment type="similarity">
    <text evidence="1">Belongs to the glycosyl hydrolase 25 family.</text>
</comment>
<dbReference type="SUPFAM" id="SSF51445">
    <property type="entry name" value="(Trans)glycosidases"/>
    <property type="match status" value="1"/>
</dbReference>
<evidence type="ECO:0000313" key="4">
    <source>
        <dbReference type="Proteomes" id="UP000198430"/>
    </source>
</evidence>
<evidence type="ECO:0000313" key="3">
    <source>
        <dbReference type="EMBL" id="GAX04051.1"/>
    </source>
</evidence>